<dbReference type="Proteomes" id="UP000504634">
    <property type="component" value="Unplaced"/>
</dbReference>
<accession>A0A6J2TEP4</accession>
<organism evidence="1 2">
    <name type="scientific">Drosophila lebanonensis</name>
    <name type="common">Fruit fly</name>
    <name type="synonym">Scaptodrosophila lebanonensis</name>
    <dbReference type="NCBI Taxonomy" id="7225"/>
    <lineage>
        <taxon>Eukaryota</taxon>
        <taxon>Metazoa</taxon>
        <taxon>Ecdysozoa</taxon>
        <taxon>Arthropoda</taxon>
        <taxon>Hexapoda</taxon>
        <taxon>Insecta</taxon>
        <taxon>Pterygota</taxon>
        <taxon>Neoptera</taxon>
        <taxon>Endopterygota</taxon>
        <taxon>Diptera</taxon>
        <taxon>Brachycera</taxon>
        <taxon>Muscomorpha</taxon>
        <taxon>Ephydroidea</taxon>
        <taxon>Drosophilidae</taxon>
        <taxon>Scaptodrosophila</taxon>
    </lineage>
</organism>
<evidence type="ECO:0000313" key="1">
    <source>
        <dbReference type="Proteomes" id="UP000504634"/>
    </source>
</evidence>
<name>A0A6J2TEP4_DROLE</name>
<dbReference type="GeneID" id="115623608"/>
<reference evidence="2" key="1">
    <citation type="submission" date="2025-08" db="UniProtKB">
        <authorList>
            <consortium name="RefSeq"/>
        </authorList>
    </citation>
    <scope>IDENTIFICATION</scope>
    <source>
        <strain evidence="2">11010-0011.00</strain>
        <tissue evidence="2">Whole body</tissue>
    </source>
</reference>
<dbReference type="AlphaFoldDB" id="A0A6J2TEP4"/>
<keyword evidence="1" id="KW-1185">Reference proteome</keyword>
<protein>
    <submittedName>
        <fullName evidence="2">Uncharacterized protein LOC115623608</fullName>
    </submittedName>
</protein>
<gene>
    <name evidence="2" type="primary">LOC115623608</name>
</gene>
<proteinExistence type="predicted"/>
<sequence length="230" mass="27769">MPFLDAKRKRREAFVRDQRKCLSRIPNNIMQEILRMRALEGSGDEIDVEMPIRIMRWLQRWWNNMEDQRRRPEQERFYRKKSWTLMRAADPGSMPIKMNGHFRALHGYNNVNKKKICNILRIIDHNVEARTFWEQKVKTRALSVYFFVPDDKKQRIQAQNWHKKLLYNRSVGIATAVCRERYSLYLMPMEPGKWYSHALRCVNTSGPRRFRVLKKCLALVMFLKTLTHVQ</sequence>
<dbReference type="RefSeq" id="XP_030373885.1">
    <property type="nucleotide sequence ID" value="XM_030518025.1"/>
</dbReference>
<evidence type="ECO:0000313" key="2">
    <source>
        <dbReference type="RefSeq" id="XP_030373885.1"/>
    </source>
</evidence>